<keyword evidence="1" id="KW-0597">Phosphoprotein</keyword>
<dbReference type="PROSITE" id="PS50110">
    <property type="entry name" value="RESPONSE_REGULATORY"/>
    <property type="match status" value="1"/>
</dbReference>
<name>A0A0W0SW35_9GAMM</name>
<dbReference type="AlphaFoldDB" id="A0A0W0SW35"/>
<dbReference type="Gene3D" id="3.20.20.450">
    <property type="entry name" value="EAL domain"/>
    <property type="match status" value="1"/>
</dbReference>
<dbReference type="PANTHER" id="PTHR33121:SF72">
    <property type="entry name" value="BIFUNCTIONAL DIGUANYLATE CYCLASE WITH GAF AND PAS SENSORY DOMAINS_SIGNALLING PROTEIN WITH EAL DOMAIN"/>
    <property type="match status" value="1"/>
</dbReference>
<dbReference type="PROSITE" id="PS50883">
    <property type="entry name" value="EAL"/>
    <property type="match status" value="1"/>
</dbReference>
<keyword evidence="5" id="KW-1185">Reference proteome</keyword>
<evidence type="ECO:0000313" key="4">
    <source>
        <dbReference type="EMBL" id="KTC87475.1"/>
    </source>
</evidence>
<proteinExistence type="predicted"/>
<evidence type="ECO:0000259" key="2">
    <source>
        <dbReference type="PROSITE" id="PS50110"/>
    </source>
</evidence>
<dbReference type="GO" id="GO:0071111">
    <property type="term" value="F:cyclic-guanylate-specific phosphodiesterase activity"/>
    <property type="evidence" value="ECO:0007669"/>
    <property type="project" value="InterPro"/>
</dbReference>
<dbReference type="CDD" id="cd01948">
    <property type="entry name" value="EAL"/>
    <property type="match status" value="1"/>
</dbReference>
<dbReference type="CDD" id="cd17569">
    <property type="entry name" value="REC_HupR-like"/>
    <property type="match status" value="1"/>
</dbReference>
<dbReference type="Proteomes" id="UP000054736">
    <property type="component" value="Unassembled WGS sequence"/>
</dbReference>
<dbReference type="SUPFAM" id="SSF52172">
    <property type="entry name" value="CheY-like"/>
    <property type="match status" value="1"/>
</dbReference>
<dbReference type="Pfam" id="PF00563">
    <property type="entry name" value="EAL"/>
    <property type="match status" value="1"/>
</dbReference>
<dbReference type="InterPro" id="IPR001789">
    <property type="entry name" value="Sig_transdc_resp-reg_receiver"/>
</dbReference>
<comment type="caution">
    <text evidence="4">The sequence shown here is derived from an EMBL/GenBank/DDBJ whole genome shotgun (WGS) entry which is preliminary data.</text>
</comment>
<dbReference type="InterPro" id="IPR035919">
    <property type="entry name" value="EAL_sf"/>
</dbReference>
<dbReference type="InterPro" id="IPR011006">
    <property type="entry name" value="CheY-like_superfamily"/>
</dbReference>
<dbReference type="Gene3D" id="3.40.50.2300">
    <property type="match status" value="1"/>
</dbReference>
<sequence>MNKIILLVEDEPQILKVLYALFKKRGYKVFTASNGEEALNTLKKTPIQVIISDYRMPNMSGAELLKRIKELYPEIIRLIMSGYADFDIIEKSINEGAIYKFIAKPWDTNFLLETIQEAFQLYASKNNDKFLYTDGILISDNDLQNALDKNQFEVYYQPLVAAKNYHIVGAEALLRWRHPEKGLISPSYYISLCEKTKLIIPIGLWLLREACQQLKEWHTEGYKELNLAVNLSACQINHPGFLDMIKDIILETGILPESLELEITESVLLENHENILKDLLEMRDLGIKLSLDDFGTGYSSLNYLNKCPFSTIKIDMSFIQEITKPKTLEIVTMTINLAKKLNLITIAEGVETREELEQLKSIKCDIIQGYIFSKPIPKEEFALLLAKGGTFSL</sequence>
<dbReference type="STRING" id="1212489.Ldro_1094"/>
<dbReference type="RefSeq" id="WP_058495409.1">
    <property type="nucleotide sequence ID" value="NZ_CAAAIU010000007.1"/>
</dbReference>
<dbReference type="PATRIC" id="fig|1212489.4.peg.1152"/>
<organism evidence="4 5">
    <name type="scientific">Legionella drozanskii LLAP-1</name>
    <dbReference type="NCBI Taxonomy" id="1212489"/>
    <lineage>
        <taxon>Bacteria</taxon>
        <taxon>Pseudomonadati</taxon>
        <taxon>Pseudomonadota</taxon>
        <taxon>Gammaproteobacteria</taxon>
        <taxon>Legionellales</taxon>
        <taxon>Legionellaceae</taxon>
        <taxon>Legionella</taxon>
    </lineage>
</organism>
<dbReference type="PANTHER" id="PTHR33121">
    <property type="entry name" value="CYCLIC DI-GMP PHOSPHODIESTERASE PDEF"/>
    <property type="match status" value="1"/>
</dbReference>
<dbReference type="InterPro" id="IPR001633">
    <property type="entry name" value="EAL_dom"/>
</dbReference>
<dbReference type="SUPFAM" id="SSF141868">
    <property type="entry name" value="EAL domain-like"/>
    <property type="match status" value="1"/>
</dbReference>
<evidence type="ECO:0000313" key="5">
    <source>
        <dbReference type="Proteomes" id="UP000054736"/>
    </source>
</evidence>
<accession>A0A0W0SW35</accession>
<dbReference type="Pfam" id="PF00072">
    <property type="entry name" value="Response_reg"/>
    <property type="match status" value="1"/>
</dbReference>
<feature type="modified residue" description="4-aspartylphosphate" evidence="1">
    <location>
        <position position="53"/>
    </location>
</feature>
<reference evidence="4 5" key="1">
    <citation type="submission" date="2015-11" db="EMBL/GenBank/DDBJ databases">
        <title>Genomic analysis of 38 Legionella species identifies large and diverse effector repertoires.</title>
        <authorList>
            <person name="Burstein D."/>
            <person name="Amaro F."/>
            <person name="Zusman T."/>
            <person name="Lifshitz Z."/>
            <person name="Cohen O."/>
            <person name="Gilbert J.A."/>
            <person name="Pupko T."/>
            <person name="Shuman H.A."/>
            <person name="Segal G."/>
        </authorList>
    </citation>
    <scope>NUCLEOTIDE SEQUENCE [LARGE SCALE GENOMIC DNA]</scope>
    <source>
        <strain evidence="4 5">ATCC 700990</strain>
    </source>
</reference>
<evidence type="ECO:0000256" key="1">
    <source>
        <dbReference type="PROSITE-ProRule" id="PRU00169"/>
    </source>
</evidence>
<dbReference type="SMART" id="SM00052">
    <property type="entry name" value="EAL"/>
    <property type="match status" value="1"/>
</dbReference>
<feature type="domain" description="Response regulatory" evidence="2">
    <location>
        <begin position="4"/>
        <end position="119"/>
    </location>
</feature>
<dbReference type="InterPro" id="IPR050706">
    <property type="entry name" value="Cyclic-di-GMP_PDE-like"/>
</dbReference>
<protein>
    <submittedName>
        <fullName evidence="4">Regulatory protein (GGDEF domain)</fullName>
    </submittedName>
</protein>
<evidence type="ECO:0000259" key="3">
    <source>
        <dbReference type="PROSITE" id="PS50883"/>
    </source>
</evidence>
<dbReference type="SMART" id="SM00448">
    <property type="entry name" value="REC"/>
    <property type="match status" value="1"/>
</dbReference>
<dbReference type="EMBL" id="LNXY01000020">
    <property type="protein sequence ID" value="KTC87475.1"/>
    <property type="molecule type" value="Genomic_DNA"/>
</dbReference>
<dbReference type="OrthoDB" id="8553030at2"/>
<gene>
    <name evidence="4" type="ORF">Ldro_1094</name>
</gene>
<dbReference type="GO" id="GO:0000160">
    <property type="term" value="P:phosphorelay signal transduction system"/>
    <property type="evidence" value="ECO:0007669"/>
    <property type="project" value="InterPro"/>
</dbReference>
<feature type="domain" description="EAL" evidence="3">
    <location>
        <begin position="136"/>
        <end position="389"/>
    </location>
</feature>